<sequence length="148" mass="16992">MAKDNKTEKATPQKRKKSREEGNIARSKDLNNLFSILVLAVVVYFFGDWLGFEIANSVAVLFDQIGKNTDSTEYFYLMGILLLKVSAPILILVYAFHLFNYMIQVGFLFSSKVIKPKASRINPKNYFTRLFSRKSLVDILKSLFYMGL</sequence>
<accession>A0A9X7FUL3</accession>
<feature type="compositionally biased region" description="Basic and acidic residues" evidence="1">
    <location>
        <begin position="1"/>
        <end position="11"/>
    </location>
</feature>
<reference evidence="3 4" key="1">
    <citation type="submission" date="2017-09" db="EMBL/GenBank/DDBJ databases">
        <title>Large-scale bioinformatics analysis of Bacillus genomes uncovers conserved roles of natural products in bacterial physiology.</title>
        <authorList>
            <consortium name="Agbiome Team Llc"/>
            <person name="Bleich R.M."/>
            <person name="Grubbs K.J."/>
            <person name="Santa Maria K.C."/>
            <person name="Allen S.E."/>
            <person name="Farag S."/>
            <person name="Shank E.A."/>
            <person name="Bowers A."/>
        </authorList>
    </citation>
    <scope>NUCLEOTIDE SEQUENCE [LARGE SCALE GENOMIC DNA]</scope>
    <source>
        <strain evidence="3 4">AFS065400</strain>
    </source>
</reference>
<name>A0A9X7FUL3_BACTU</name>
<dbReference type="Proteomes" id="UP000226106">
    <property type="component" value="Unassembled WGS sequence"/>
</dbReference>
<feature type="region of interest" description="Disordered" evidence="1">
    <location>
        <begin position="1"/>
        <end position="22"/>
    </location>
</feature>
<comment type="caution">
    <text evidence="3">The sequence shown here is derived from an EMBL/GenBank/DDBJ whole genome shotgun (WGS) entry which is preliminary data.</text>
</comment>
<keyword evidence="3" id="KW-0966">Cell projection</keyword>
<dbReference type="RefSeq" id="WP_176545340.1">
    <property type="nucleotide sequence ID" value="NZ_NVCO01000069.1"/>
</dbReference>
<evidence type="ECO:0000313" key="4">
    <source>
        <dbReference type="Proteomes" id="UP000226106"/>
    </source>
</evidence>
<evidence type="ECO:0000313" key="3">
    <source>
        <dbReference type="EMBL" id="PFT41197.1"/>
    </source>
</evidence>
<keyword evidence="3" id="KW-0282">Flagellum</keyword>
<keyword evidence="2" id="KW-0812">Transmembrane</keyword>
<keyword evidence="2" id="KW-0472">Membrane</keyword>
<keyword evidence="3" id="KW-0969">Cilium</keyword>
<dbReference type="InterPro" id="IPR006135">
    <property type="entry name" value="T3SS_substrate_exporter"/>
</dbReference>
<dbReference type="GO" id="GO:0009306">
    <property type="term" value="P:protein secretion"/>
    <property type="evidence" value="ECO:0007669"/>
    <property type="project" value="InterPro"/>
</dbReference>
<proteinExistence type="predicted"/>
<keyword evidence="2" id="KW-1133">Transmembrane helix</keyword>
<feature type="transmembrane region" description="Helical" evidence="2">
    <location>
        <begin position="74"/>
        <end position="96"/>
    </location>
</feature>
<organism evidence="3 4">
    <name type="scientific">Bacillus thuringiensis</name>
    <dbReference type="NCBI Taxonomy" id="1428"/>
    <lineage>
        <taxon>Bacteria</taxon>
        <taxon>Bacillati</taxon>
        <taxon>Bacillota</taxon>
        <taxon>Bacilli</taxon>
        <taxon>Bacillales</taxon>
        <taxon>Bacillaceae</taxon>
        <taxon>Bacillus</taxon>
        <taxon>Bacillus cereus group</taxon>
    </lineage>
</organism>
<dbReference type="AlphaFoldDB" id="A0A9X7FUL3"/>
<dbReference type="EMBL" id="NVCO01000069">
    <property type="protein sequence ID" value="PFT41197.1"/>
    <property type="molecule type" value="Genomic_DNA"/>
</dbReference>
<evidence type="ECO:0000256" key="2">
    <source>
        <dbReference type="SAM" id="Phobius"/>
    </source>
</evidence>
<feature type="non-terminal residue" evidence="3">
    <location>
        <position position="148"/>
    </location>
</feature>
<dbReference type="Pfam" id="PF01312">
    <property type="entry name" value="Bac_export_2"/>
    <property type="match status" value="1"/>
</dbReference>
<dbReference type="PANTHER" id="PTHR30531:SF12">
    <property type="entry name" value="FLAGELLAR BIOSYNTHETIC PROTEIN FLHB"/>
    <property type="match status" value="1"/>
</dbReference>
<gene>
    <name evidence="3" type="ORF">COK72_20590</name>
</gene>
<dbReference type="PANTHER" id="PTHR30531">
    <property type="entry name" value="FLAGELLAR BIOSYNTHETIC PROTEIN FLHB"/>
    <property type="match status" value="1"/>
</dbReference>
<dbReference type="GO" id="GO:0005886">
    <property type="term" value="C:plasma membrane"/>
    <property type="evidence" value="ECO:0007669"/>
    <property type="project" value="TreeGrafter"/>
</dbReference>
<evidence type="ECO:0000256" key="1">
    <source>
        <dbReference type="SAM" id="MobiDB-lite"/>
    </source>
</evidence>
<feature type="transmembrane region" description="Helical" evidence="2">
    <location>
        <begin position="33"/>
        <end position="54"/>
    </location>
</feature>
<protein>
    <submittedName>
        <fullName evidence="3">Flagellar biosynthesis protein FlhB</fullName>
    </submittedName>
</protein>